<dbReference type="Proteomes" id="UP000799429">
    <property type="component" value="Unassembled WGS sequence"/>
</dbReference>
<keyword evidence="3" id="KW-1185">Reference proteome</keyword>
<dbReference type="Pfam" id="PF07470">
    <property type="entry name" value="Glyco_hydro_88"/>
    <property type="match status" value="1"/>
</dbReference>
<dbReference type="AlphaFoldDB" id="A0A9P4SF44"/>
<evidence type="ECO:0000313" key="2">
    <source>
        <dbReference type="EMBL" id="KAF2841382.1"/>
    </source>
</evidence>
<dbReference type="SUPFAM" id="SSF48208">
    <property type="entry name" value="Six-hairpin glycosidases"/>
    <property type="match status" value="1"/>
</dbReference>
<protein>
    <recommendedName>
        <fullName evidence="4">Six-hairpin glycosidase</fullName>
    </recommendedName>
</protein>
<dbReference type="PANTHER" id="PTHR41814">
    <property type="entry name" value="EXPRESSED PROTEIN"/>
    <property type="match status" value="1"/>
</dbReference>
<dbReference type="InterPro" id="IPR010905">
    <property type="entry name" value="Glyco_hydro_88"/>
</dbReference>
<keyword evidence="1" id="KW-0378">Hydrolase</keyword>
<dbReference type="OrthoDB" id="4138492at2759"/>
<proteinExistence type="predicted"/>
<evidence type="ECO:0000313" key="3">
    <source>
        <dbReference type="Proteomes" id="UP000799429"/>
    </source>
</evidence>
<reference evidence="2" key="1">
    <citation type="journal article" date="2020" name="Stud. Mycol.">
        <title>101 Dothideomycetes genomes: a test case for predicting lifestyles and emergence of pathogens.</title>
        <authorList>
            <person name="Haridas S."/>
            <person name="Albert R."/>
            <person name="Binder M."/>
            <person name="Bloem J."/>
            <person name="Labutti K."/>
            <person name="Salamov A."/>
            <person name="Andreopoulos B."/>
            <person name="Baker S."/>
            <person name="Barry K."/>
            <person name="Bills G."/>
            <person name="Bluhm B."/>
            <person name="Cannon C."/>
            <person name="Castanera R."/>
            <person name="Culley D."/>
            <person name="Daum C."/>
            <person name="Ezra D."/>
            <person name="Gonzalez J."/>
            <person name="Henrissat B."/>
            <person name="Kuo A."/>
            <person name="Liang C."/>
            <person name="Lipzen A."/>
            <person name="Lutzoni F."/>
            <person name="Magnuson J."/>
            <person name="Mondo S."/>
            <person name="Nolan M."/>
            <person name="Ohm R."/>
            <person name="Pangilinan J."/>
            <person name="Park H.-J."/>
            <person name="Ramirez L."/>
            <person name="Alfaro M."/>
            <person name="Sun H."/>
            <person name="Tritt A."/>
            <person name="Yoshinaga Y."/>
            <person name="Zwiers L.-H."/>
            <person name="Turgeon B."/>
            <person name="Goodwin S."/>
            <person name="Spatafora J."/>
            <person name="Crous P."/>
            <person name="Grigoriev I."/>
        </authorList>
    </citation>
    <scope>NUCLEOTIDE SEQUENCE</scope>
    <source>
        <strain evidence="2">CBS 101060</strain>
    </source>
</reference>
<dbReference type="InterPro" id="IPR008928">
    <property type="entry name" value="6-hairpin_glycosidase_sf"/>
</dbReference>
<gene>
    <name evidence="2" type="ORF">M501DRAFT_920606</name>
</gene>
<sequence>AIAALAQSLPSHSWEYGTAANALLELHNPSLTVFDPSPFPADKIPWADPINTDALLYAAPHIATDGPTLFPADKTGTADPAALGVSAVLLGQSDPTYLTAARHQAEYLLRRAPRFPHGGDGDGDKEGAISHRTDGVEAWSDFVAMAPPFLAYYAVAASDKHLTRAAVSQIVLYSHLLAANGTGPERGLWRHVRGGGAHADPGFWATGNGWVAYGIARTLATVAGWGPTSAWRGEREALVSLVGGLLEAVVATDGHRREERLLGNYLADSGSFEEAAGTALLAAAVYRMVVLEPRVFGGRYVRWADKKRMAVLKEVDAEGRVRRVVNPLDHASTEPMLKGGSPEAQAFVVMMWAARRECVRVG</sequence>
<accession>A0A9P4SF44</accession>
<evidence type="ECO:0000256" key="1">
    <source>
        <dbReference type="ARBA" id="ARBA00022801"/>
    </source>
</evidence>
<dbReference type="Gene3D" id="1.50.10.10">
    <property type="match status" value="1"/>
</dbReference>
<dbReference type="GO" id="GO:0016787">
    <property type="term" value="F:hydrolase activity"/>
    <property type="evidence" value="ECO:0007669"/>
    <property type="project" value="UniProtKB-KW"/>
</dbReference>
<comment type="caution">
    <text evidence="2">The sequence shown here is derived from an EMBL/GenBank/DDBJ whole genome shotgun (WGS) entry which is preliminary data.</text>
</comment>
<feature type="non-terminal residue" evidence="2">
    <location>
        <position position="1"/>
    </location>
</feature>
<dbReference type="InterPro" id="IPR012341">
    <property type="entry name" value="6hp_glycosidase-like_sf"/>
</dbReference>
<dbReference type="PANTHER" id="PTHR41814:SF1">
    <property type="entry name" value="CELLULASE"/>
    <property type="match status" value="1"/>
</dbReference>
<name>A0A9P4SF44_9PEZI</name>
<evidence type="ECO:0008006" key="4">
    <source>
        <dbReference type="Google" id="ProtNLM"/>
    </source>
</evidence>
<dbReference type="GO" id="GO:0005975">
    <property type="term" value="P:carbohydrate metabolic process"/>
    <property type="evidence" value="ECO:0007669"/>
    <property type="project" value="InterPro"/>
</dbReference>
<feature type="non-terminal residue" evidence="2">
    <location>
        <position position="362"/>
    </location>
</feature>
<dbReference type="EMBL" id="MU006091">
    <property type="protein sequence ID" value="KAF2841382.1"/>
    <property type="molecule type" value="Genomic_DNA"/>
</dbReference>
<organism evidence="2 3">
    <name type="scientific">Patellaria atrata CBS 101060</name>
    <dbReference type="NCBI Taxonomy" id="1346257"/>
    <lineage>
        <taxon>Eukaryota</taxon>
        <taxon>Fungi</taxon>
        <taxon>Dikarya</taxon>
        <taxon>Ascomycota</taxon>
        <taxon>Pezizomycotina</taxon>
        <taxon>Dothideomycetes</taxon>
        <taxon>Dothideomycetes incertae sedis</taxon>
        <taxon>Patellariales</taxon>
        <taxon>Patellariaceae</taxon>
        <taxon>Patellaria</taxon>
    </lineage>
</organism>